<dbReference type="PANTHER" id="PTHR34978:SF3">
    <property type="entry name" value="SLR0241 PROTEIN"/>
    <property type="match status" value="1"/>
</dbReference>
<accession>A0A7Y9NPW0</accession>
<dbReference type="AlphaFoldDB" id="A0A7Y9NPW0"/>
<gene>
    <name evidence="3" type="ORF">HDF12_003531</name>
</gene>
<proteinExistence type="predicted"/>
<reference evidence="3 4" key="1">
    <citation type="submission" date="2020-07" db="EMBL/GenBank/DDBJ databases">
        <title>Genomic Encyclopedia of Type Strains, Phase IV (KMG-V): Genome sequencing to study the core and pangenomes of soil and plant-associated prokaryotes.</title>
        <authorList>
            <person name="Whitman W."/>
        </authorList>
    </citation>
    <scope>NUCLEOTIDE SEQUENCE [LARGE SCALE GENOMIC DNA]</scope>
    <source>
        <strain evidence="3 4">M8UP30</strain>
    </source>
</reference>
<feature type="transmembrane region" description="Helical" evidence="1">
    <location>
        <begin position="20"/>
        <end position="41"/>
    </location>
</feature>
<dbReference type="InterPro" id="IPR008756">
    <property type="entry name" value="Peptidase_M56"/>
</dbReference>
<dbReference type="CDD" id="cd07341">
    <property type="entry name" value="M56_BlaR1_MecR1_like"/>
    <property type="match status" value="1"/>
</dbReference>
<dbReference type="EMBL" id="JACCCV010000002">
    <property type="protein sequence ID" value="NYF53132.1"/>
    <property type="molecule type" value="Genomic_DNA"/>
</dbReference>
<organism evidence="3 4">
    <name type="scientific">Tunturiibacter lichenicola</name>
    <dbReference type="NCBI Taxonomy" id="2051959"/>
    <lineage>
        <taxon>Bacteria</taxon>
        <taxon>Pseudomonadati</taxon>
        <taxon>Acidobacteriota</taxon>
        <taxon>Terriglobia</taxon>
        <taxon>Terriglobales</taxon>
        <taxon>Acidobacteriaceae</taxon>
        <taxon>Tunturiibacter</taxon>
    </lineage>
</organism>
<dbReference type="PANTHER" id="PTHR34978">
    <property type="entry name" value="POSSIBLE SENSOR-TRANSDUCER PROTEIN BLAR"/>
    <property type="match status" value="1"/>
</dbReference>
<name>A0A7Y9NPW0_9BACT</name>
<sequence length="456" mass="49481">MIGMDLNLLHAVEGLSRVAAGAVVSGLWQGLVLAACVWICLRLVPKTTAAVRFAVWTAVFAVLALLPLLHAYGIHSSDEAAGHGAVVQLDVRWSFAMAALWLTVAMVRGAKLAISAVQLRGIWKRATPLETGSGWDLSLAAAGWRGVTLCTSADVDRPSVIGFFSPRILIPLEVYERLTPAELEQIVLHEIGHLRRADDWMNLVQKIVLVLVPLNPVLLWIERRLCFERELACDDAVLRTTKAPKAYATCLTGLAEQRLRRRAAVLSLGAWERRSELAQRVHSILRRSEGMGRTQARVLMSVLVLGLVGGAAELSRCPQVVAFSGGAAALHADMQRSAAADAEYQAVAFRPSVANIPAAGATHEILLKASMPMGSTGQIIQPTKATAAKRRRSVHSAALLRAKQDRGMVRMQRWVVLTSWEESLQPRMVLTVSSERVFSSSFAAVPTAGGWLVIQL</sequence>
<dbReference type="Proteomes" id="UP000534186">
    <property type="component" value="Unassembled WGS sequence"/>
</dbReference>
<protein>
    <recommendedName>
        <fullName evidence="2">Peptidase M56 domain-containing protein</fullName>
    </recommendedName>
</protein>
<feature type="domain" description="Peptidase M56" evidence="2">
    <location>
        <begin position="91"/>
        <end position="283"/>
    </location>
</feature>
<dbReference type="InterPro" id="IPR052173">
    <property type="entry name" value="Beta-lactam_resp_regulator"/>
</dbReference>
<feature type="transmembrane region" description="Helical" evidence="1">
    <location>
        <begin position="93"/>
        <end position="114"/>
    </location>
</feature>
<evidence type="ECO:0000313" key="4">
    <source>
        <dbReference type="Proteomes" id="UP000534186"/>
    </source>
</evidence>
<keyword evidence="1" id="KW-0472">Membrane</keyword>
<comment type="caution">
    <text evidence="3">The sequence shown here is derived from an EMBL/GenBank/DDBJ whole genome shotgun (WGS) entry which is preliminary data.</text>
</comment>
<keyword evidence="1" id="KW-0812">Transmembrane</keyword>
<feature type="transmembrane region" description="Helical" evidence="1">
    <location>
        <begin position="53"/>
        <end position="73"/>
    </location>
</feature>
<keyword evidence="1" id="KW-1133">Transmembrane helix</keyword>
<evidence type="ECO:0000259" key="2">
    <source>
        <dbReference type="Pfam" id="PF05569"/>
    </source>
</evidence>
<dbReference type="Pfam" id="PF05569">
    <property type="entry name" value="Peptidase_M56"/>
    <property type="match status" value="1"/>
</dbReference>
<evidence type="ECO:0000313" key="3">
    <source>
        <dbReference type="EMBL" id="NYF53132.1"/>
    </source>
</evidence>
<evidence type="ECO:0000256" key="1">
    <source>
        <dbReference type="SAM" id="Phobius"/>
    </source>
</evidence>